<dbReference type="CDD" id="cd03590">
    <property type="entry name" value="CLECT_DC-SIGN_like"/>
    <property type="match status" value="1"/>
</dbReference>
<dbReference type="OrthoDB" id="6133475at2759"/>
<dbReference type="InterPro" id="IPR001304">
    <property type="entry name" value="C-type_lectin-like"/>
</dbReference>
<protein>
    <recommendedName>
        <fullName evidence="4">C-type lectin domain-containing protein</fullName>
    </recommendedName>
</protein>
<proteinExistence type="predicted"/>
<evidence type="ECO:0000256" key="1">
    <source>
        <dbReference type="ARBA" id="ARBA00022734"/>
    </source>
</evidence>
<dbReference type="SUPFAM" id="SSF56436">
    <property type="entry name" value="C-type lectin-like"/>
    <property type="match status" value="1"/>
</dbReference>
<keyword evidence="3" id="KW-1133">Transmembrane helix</keyword>
<dbReference type="PANTHER" id="PTHR22803">
    <property type="entry name" value="MANNOSE, PHOSPHOLIPASE, LECTIN RECEPTOR RELATED"/>
    <property type="match status" value="1"/>
</dbReference>
<reference evidence="5" key="1">
    <citation type="submission" date="2025-08" db="UniProtKB">
        <authorList>
            <consortium name="Ensembl"/>
        </authorList>
    </citation>
    <scope>IDENTIFICATION</scope>
</reference>
<dbReference type="Gene3D" id="3.10.100.10">
    <property type="entry name" value="Mannose-Binding Protein A, subunit A"/>
    <property type="match status" value="1"/>
</dbReference>
<dbReference type="GeneTree" id="ENSGT00940000158835"/>
<evidence type="ECO:0000259" key="4">
    <source>
        <dbReference type="PROSITE" id="PS50041"/>
    </source>
</evidence>
<dbReference type="Pfam" id="PF00059">
    <property type="entry name" value="Lectin_C"/>
    <property type="match status" value="1"/>
</dbReference>
<feature type="domain" description="C-type lectin" evidence="4">
    <location>
        <begin position="62"/>
        <end position="178"/>
    </location>
</feature>
<dbReference type="InterPro" id="IPR016186">
    <property type="entry name" value="C-type_lectin-like/link_sf"/>
</dbReference>
<dbReference type="InterPro" id="IPR016187">
    <property type="entry name" value="CTDL_fold"/>
</dbReference>
<dbReference type="SMART" id="SM00034">
    <property type="entry name" value="CLECT"/>
    <property type="match status" value="1"/>
</dbReference>
<dbReference type="GO" id="GO:0030246">
    <property type="term" value="F:carbohydrate binding"/>
    <property type="evidence" value="ECO:0007669"/>
    <property type="project" value="UniProtKB-KW"/>
</dbReference>
<dbReference type="InterPro" id="IPR050111">
    <property type="entry name" value="C-type_lectin/snaclec_domain"/>
</dbReference>
<evidence type="ECO:0000256" key="2">
    <source>
        <dbReference type="ARBA" id="ARBA00023157"/>
    </source>
</evidence>
<evidence type="ECO:0000256" key="3">
    <source>
        <dbReference type="SAM" id="Phobius"/>
    </source>
</evidence>
<sequence length="184" mass="21457">MYPWIFILYFGPYSNTFLLSCFSSLGIGRHSFILDFLTLHLYDLLPDKGKVWSCYLKDWKSFSSSCYFIFTDAKSWNESQENCSRMEAHLVVITQQGRDFIILNLQTGAVYYVGLSDPEGQRLWQWVDGTPYNPSATFWHLGEPSHSQEQCVTLTFRPSTRWGWNDVGCHHDSRSVCEMMTIYL</sequence>
<keyword evidence="3" id="KW-0812">Transmembrane</keyword>
<dbReference type="Ensembl" id="ENSSVLT00005002128.1">
    <property type="protein sequence ID" value="ENSSVLP00005001931.1"/>
    <property type="gene ID" value="ENSSVLG00005001582.1"/>
</dbReference>
<dbReference type="Proteomes" id="UP000694564">
    <property type="component" value="Chromosome 5"/>
</dbReference>
<keyword evidence="1" id="KW-0430">Lectin</keyword>
<dbReference type="InterPro" id="IPR033989">
    <property type="entry name" value="CD209-like_CTLD"/>
</dbReference>
<organism evidence="5 6">
    <name type="scientific">Sciurus vulgaris</name>
    <name type="common">Eurasian red squirrel</name>
    <dbReference type="NCBI Taxonomy" id="55149"/>
    <lineage>
        <taxon>Eukaryota</taxon>
        <taxon>Metazoa</taxon>
        <taxon>Chordata</taxon>
        <taxon>Craniata</taxon>
        <taxon>Vertebrata</taxon>
        <taxon>Euteleostomi</taxon>
        <taxon>Mammalia</taxon>
        <taxon>Eutheria</taxon>
        <taxon>Euarchontoglires</taxon>
        <taxon>Glires</taxon>
        <taxon>Rodentia</taxon>
        <taxon>Sciuromorpha</taxon>
        <taxon>Sciuridae</taxon>
        <taxon>Sciurinae</taxon>
        <taxon>Sciurini</taxon>
        <taxon>Sciurus</taxon>
    </lineage>
</organism>
<keyword evidence="3" id="KW-0472">Membrane</keyword>
<dbReference type="InterPro" id="IPR018378">
    <property type="entry name" value="C-type_lectin_CS"/>
</dbReference>
<feature type="transmembrane region" description="Helical" evidence="3">
    <location>
        <begin position="6"/>
        <end position="27"/>
    </location>
</feature>
<dbReference type="PROSITE" id="PS50041">
    <property type="entry name" value="C_TYPE_LECTIN_2"/>
    <property type="match status" value="1"/>
</dbReference>
<dbReference type="PROSITE" id="PS00615">
    <property type="entry name" value="C_TYPE_LECTIN_1"/>
    <property type="match status" value="1"/>
</dbReference>
<keyword evidence="6" id="KW-1185">Reference proteome</keyword>
<evidence type="ECO:0000313" key="5">
    <source>
        <dbReference type="Ensembl" id="ENSSVLP00005001931.1"/>
    </source>
</evidence>
<accession>A0A8D2AIP5</accession>
<evidence type="ECO:0000313" key="6">
    <source>
        <dbReference type="Proteomes" id="UP000694564"/>
    </source>
</evidence>
<dbReference type="AlphaFoldDB" id="A0A8D2AIP5"/>
<name>A0A8D2AIP5_SCIVU</name>
<reference evidence="5" key="2">
    <citation type="submission" date="2025-09" db="UniProtKB">
        <authorList>
            <consortium name="Ensembl"/>
        </authorList>
    </citation>
    <scope>IDENTIFICATION</scope>
</reference>
<keyword evidence="2" id="KW-1015">Disulfide bond</keyword>